<keyword evidence="10" id="KW-1185">Reference proteome</keyword>
<feature type="region of interest" description="Disordered" evidence="7">
    <location>
        <begin position="420"/>
        <end position="440"/>
    </location>
</feature>
<evidence type="ECO:0000256" key="6">
    <source>
        <dbReference type="ARBA" id="ARBA00023242"/>
    </source>
</evidence>
<feature type="region of interest" description="Disordered" evidence="7">
    <location>
        <begin position="174"/>
        <end position="199"/>
    </location>
</feature>
<evidence type="ECO:0000313" key="10">
    <source>
        <dbReference type="Proteomes" id="UP000675881"/>
    </source>
</evidence>
<feature type="compositionally biased region" description="Pro residues" evidence="7">
    <location>
        <begin position="468"/>
        <end position="494"/>
    </location>
</feature>
<dbReference type="AlphaFoldDB" id="A0A7R8HDH5"/>
<feature type="compositionally biased region" description="Acidic residues" evidence="7">
    <location>
        <begin position="591"/>
        <end position="600"/>
    </location>
</feature>
<feature type="region of interest" description="Disordered" evidence="7">
    <location>
        <begin position="114"/>
        <end position="134"/>
    </location>
</feature>
<evidence type="ECO:0000256" key="1">
    <source>
        <dbReference type="ARBA" id="ARBA00004123"/>
    </source>
</evidence>
<dbReference type="InterPro" id="IPR050331">
    <property type="entry name" value="Zinc_finger"/>
</dbReference>
<dbReference type="PROSITE" id="PS50157">
    <property type="entry name" value="ZINC_FINGER_C2H2_2"/>
    <property type="match status" value="2"/>
</dbReference>
<dbReference type="EMBL" id="HG994588">
    <property type="protein sequence ID" value="CAF3035257.1"/>
    <property type="molecule type" value="Genomic_DNA"/>
</dbReference>
<proteinExistence type="predicted"/>
<feature type="region of interest" description="Disordered" evidence="7">
    <location>
        <begin position="89"/>
        <end position="108"/>
    </location>
</feature>
<keyword evidence="3" id="KW-0677">Repeat</keyword>
<name>A0A7R8HDH5_LEPSM</name>
<keyword evidence="5" id="KW-0862">Zinc</keyword>
<dbReference type="Gene3D" id="3.30.160.60">
    <property type="entry name" value="Classic Zinc Finger"/>
    <property type="match status" value="1"/>
</dbReference>
<evidence type="ECO:0000256" key="5">
    <source>
        <dbReference type="ARBA" id="ARBA00022833"/>
    </source>
</evidence>
<dbReference type="OrthoDB" id="6077919at2759"/>
<evidence type="ECO:0000256" key="7">
    <source>
        <dbReference type="SAM" id="MobiDB-lite"/>
    </source>
</evidence>
<keyword evidence="4" id="KW-0863">Zinc-finger</keyword>
<dbReference type="Pfam" id="PF00096">
    <property type="entry name" value="zf-C2H2"/>
    <property type="match status" value="2"/>
</dbReference>
<accession>A0A7R8HDH5</accession>
<feature type="region of interest" description="Disordered" evidence="7">
    <location>
        <begin position="297"/>
        <end position="322"/>
    </location>
</feature>
<keyword evidence="6" id="KW-0539">Nucleus</keyword>
<dbReference type="GO" id="GO:0008270">
    <property type="term" value="F:zinc ion binding"/>
    <property type="evidence" value="ECO:0007669"/>
    <property type="project" value="UniProtKB-KW"/>
</dbReference>
<evidence type="ECO:0000256" key="4">
    <source>
        <dbReference type="ARBA" id="ARBA00022771"/>
    </source>
</evidence>
<evidence type="ECO:0000259" key="8">
    <source>
        <dbReference type="PROSITE" id="PS50157"/>
    </source>
</evidence>
<dbReference type="PROSITE" id="PS00028">
    <property type="entry name" value="ZINC_FINGER_C2H2_1"/>
    <property type="match status" value="2"/>
</dbReference>
<dbReference type="SMART" id="SM00355">
    <property type="entry name" value="ZnF_C2H2"/>
    <property type="match status" value="2"/>
</dbReference>
<protein>
    <submittedName>
        <fullName evidence="9">(salmon louse) hypothetical protein</fullName>
    </submittedName>
</protein>
<dbReference type="PANTHER" id="PTHR16515">
    <property type="entry name" value="PR DOMAIN ZINC FINGER PROTEIN"/>
    <property type="match status" value="1"/>
</dbReference>
<feature type="compositionally biased region" description="Low complexity" evidence="7">
    <location>
        <begin position="580"/>
        <end position="590"/>
    </location>
</feature>
<dbReference type="PANTHER" id="PTHR16515:SF49">
    <property type="entry name" value="GASTRULA ZINC FINGER PROTEIN XLCGF49.1-LIKE-RELATED"/>
    <property type="match status" value="1"/>
</dbReference>
<dbReference type="GO" id="GO:0010468">
    <property type="term" value="P:regulation of gene expression"/>
    <property type="evidence" value="ECO:0007669"/>
    <property type="project" value="TreeGrafter"/>
</dbReference>
<evidence type="ECO:0000256" key="3">
    <source>
        <dbReference type="ARBA" id="ARBA00022737"/>
    </source>
</evidence>
<dbReference type="InterPro" id="IPR013087">
    <property type="entry name" value="Znf_C2H2_type"/>
</dbReference>
<feature type="region of interest" description="Disordered" evidence="7">
    <location>
        <begin position="580"/>
        <end position="603"/>
    </location>
</feature>
<keyword evidence="2" id="KW-0479">Metal-binding</keyword>
<reference evidence="9" key="1">
    <citation type="submission" date="2021-02" db="EMBL/GenBank/DDBJ databases">
        <authorList>
            <person name="Bekaert M."/>
        </authorList>
    </citation>
    <scope>NUCLEOTIDE SEQUENCE</scope>
    <source>
        <strain evidence="9">IoA-00</strain>
    </source>
</reference>
<evidence type="ECO:0000256" key="2">
    <source>
        <dbReference type="ARBA" id="ARBA00022723"/>
    </source>
</evidence>
<comment type="subcellular location">
    <subcellularLocation>
        <location evidence="1">Nucleus</location>
    </subcellularLocation>
</comment>
<feature type="compositionally biased region" description="Low complexity" evidence="7">
    <location>
        <begin position="90"/>
        <end position="100"/>
    </location>
</feature>
<feature type="region of interest" description="Disordered" evidence="7">
    <location>
        <begin position="458"/>
        <end position="503"/>
    </location>
</feature>
<feature type="compositionally biased region" description="Basic and acidic residues" evidence="7">
    <location>
        <begin position="177"/>
        <end position="199"/>
    </location>
</feature>
<feature type="domain" description="C2H2-type" evidence="8">
    <location>
        <begin position="142"/>
        <end position="169"/>
    </location>
</feature>
<evidence type="ECO:0000313" key="9">
    <source>
        <dbReference type="EMBL" id="CAF3035257.1"/>
    </source>
</evidence>
<dbReference type="GO" id="GO:0005634">
    <property type="term" value="C:nucleus"/>
    <property type="evidence" value="ECO:0007669"/>
    <property type="project" value="UniProtKB-SubCell"/>
</dbReference>
<gene>
    <name evidence="9" type="ORF">LSAA_14899</name>
</gene>
<feature type="domain" description="C2H2-type" evidence="8">
    <location>
        <begin position="509"/>
        <end position="537"/>
    </location>
</feature>
<organism evidence="9 10">
    <name type="scientific">Lepeophtheirus salmonis</name>
    <name type="common">Salmon louse</name>
    <name type="synonym">Caligus salmonis</name>
    <dbReference type="NCBI Taxonomy" id="72036"/>
    <lineage>
        <taxon>Eukaryota</taxon>
        <taxon>Metazoa</taxon>
        <taxon>Ecdysozoa</taxon>
        <taxon>Arthropoda</taxon>
        <taxon>Crustacea</taxon>
        <taxon>Multicrustacea</taxon>
        <taxon>Hexanauplia</taxon>
        <taxon>Copepoda</taxon>
        <taxon>Siphonostomatoida</taxon>
        <taxon>Caligidae</taxon>
        <taxon>Lepeophtheirus</taxon>
    </lineage>
</organism>
<dbReference type="Proteomes" id="UP000675881">
    <property type="component" value="Chromosome 9"/>
</dbReference>
<sequence>MATTDCVIPISGLSADGTATLCGVMTSPSEILLTPVLAQNENGLFALSTPTTTFLSHLKQSGNNGGPHQRVHDKTVKFVQFVLNGPQKQVPSPVVGHSSSPSPPKGKIRIIPEANIRKSPPPPSPVSSTTSSNRLQSSFIDESCTICGQHYTDRSAFKAHIKLHLKEKLNIRRNKRKLEEEQGKENNNDKIPKASEDSSPIREKYTWRYTRAQIKRCHHGRTCSMSTPSSVCSASSPAKPGVPLELLQPENHEVSEESSLNFNTVMNKMDINYDLSNILDEIEQNLEPLHFEKYNSKANVETPPDSDAEIISPPTKDTEEEDKLDLDKLVNEAISSSSIRSSPPPLSQAVVQSPSSIAKVGALPPKALAEIDSSMLSKLKDLVARMICPNTIINIQCQNSKNNRIIESYRAIDNGKELKLIPNNNESPPPNPAISPPSIKNCSSECSTHLKNHIALHKSGGLDKSDSSPPPFKGMVASPPPPTNLHPPATPVPQPLINNSHQNPSSSNFRCSICLKTFVQKSHLNRHLNSTHGCKDSTSTKESNDLECKICHKSITFLDYSPNKIKDEKLPSDFALFNDSSSSGSSSVILGEEEEEEEEPIGSSIADISNSDFFDFNQEIQEFYLTDLF</sequence>